<dbReference type="RefSeq" id="WP_398707954.1">
    <property type="nucleotide sequence ID" value="NZ_JBIRUI010000003.1"/>
</dbReference>
<dbReference type="EMBL" id="JBIRUI010000003">
    <property type="protein sequence ID" value="MFI1713548.1"/>
    <property type="molecule type" value="Genomic_DNA"/>
</dbReference>
<comment type="caution">
    <text evidence="2">The sequence shown here is derived from an EMBL/GenBank/DDBJ whole genome shotgun (WGS) entry which is preliminary data.</text>
</comment>
<evidence type="ECO:0000256" key="1">
    <source>
        <dbReference type="SAM" id="MobiDB-lite"/>
    </source>
</evidence>
<protein>
    <submittedName>
        <fullName evidence="2">DUF6083 domain-containing protein</fullName>
    </submittedName>
</protein>
<feature type="region of interest" description="Disordered" evidence="1">
    <location>
        <begin position="53"/>
        <end position="72"/>
    </location>
</feature>
<proteinExistence type="predicted"/>
<evidence type="ECO:0000313" key="3">
    <source>
        <dbReference type="Proteomes" id="UP001611339"/>
    </source>
</evidence>
<name>A0ABW7U440_9ACTN</name>
<keyword evidence="3" id="KW-1185">Reference proteome</keyword>
<gene>
    <name evidence="2" type="ORF">ACH407_08235</name>
</gene>
<sequence length="169" mass="17442">MSLCAECEQAGAAHPTRDPVLVGEVLAGLADAMPRGGRVVAQRARPGDVVRDLFGPGGAARDGAGPGSRPPGVRAPVLAVCDRCGAGAEWHRTARGRWVLIEPGELTAGLVPAGRRWRVGGDGTAVNLGAAVPADRCRVSHFDVCPARPAPDGSPVLLALWRSHARRTA</sequence>
<reference evidence="2 3" key="1">
    <citation type="submission" date="2024-10" db="EMBL/GenBank/DDBJ databases">
        <title>The Natural Products Discovery Center: Release of the First 8490 Sequenced Strains for Exploring Actinobacteria Biosynthetic Diversity.</title>
        <authorList>
            <person name="Kalkreuter E."/>
            <person name="Kautsar S.A."/>
            <person name="Yang D."/>
            <person name="Bader C.D."/>
            <person name="Teijaro C.N."/>
            <person name="Fluegel L."/>
            <person name="Davis C.M."/>
            <person name="Simpson J.R."/>
            <person name="Lauterbach L."/>
            <person name="Steele A.D."/>
            <person name="Gui C."/>
            <person name="Meng S."/>
            <person name="Li G."/>
            <person name="Viehrig K."/>
            <person name="Ye F."/>
            <person name="Su P."/>
            <person name="Kiefer A.F."/>
            <person name="Nichols A."/>
            <person name="Cepeda A.J."/>
            <person name="Yan W."/>
            <person name="Fan B."/>
            <person name="Jiang Y."/>
            <person name="Adhikari A."/>
            <person name="Zheng C.-J."/>
            <person name="Schuster L."/>
            <person name="Cowan T.M."/>
            <person name="Smanski M.J."/>
            <person name="Chevrette M.G."/>
            <person name="De Carvalho L.P.S."/>
            <person name="Shen B."/>
        </authorList>
    </citation>
    <scope>NUCLEOTIDE SEQUENCE [LARGE SCALE GENOMIC DNA]</scope>
    <source>
        <strain evidence="2 3">NPDC020602</strain>
    </source>
</reference>
<evidence type="ECO:0000313" key="2">
    <source>
        <dbReference type="EMBL" id="MFI1713548.1"/>
    </source>
</evidence>
<feature type="compositionally biased region" description="Gly residues" evidence="1">
    <location>
        <begin position="55"/>
        <end position="66"/>
    </location>
</feature>
<organism evidence="2 3">
    <name type="scientific">Streptomyces litmocidini</name>
    <dbReference type="NCBI Taxonomy" id="67318"/>
    <lineage>
        <taxon>Bacteria</taxon>
        <taxon>Bacillati</taxon>
        <taxon>Actinomycetota</taxon>
        <taxon>Actinomycetes</taxon>
        <taxon>Kitasatosporales</taxon>
        <taxon>Streptomycetaceae</taxon>
        <taxon>Streptomyces</taxon>
    </lineage>
</organism>
<dbReference type="Proteomes" id="UP001611339">
    <property type="component" value="Unassembled WGS sequence"/>
</dbReference>
<dbReference type="Pfam" id="PF19561">
    <property type="entry name" value="DUF6083"/>
    <property type="match status" value="1"/>
</dbReference>
<dbReference type="InterPro" id="IPR045729">
    <property type="entry name" value="DUF6083"/>
</dbReference>
<accession>A0ABW7U440</accession>